<dbReference type="GO" id="GO:0050038">
    <property type="term" value="F:L-xylulose reductase (NADPH) activity"/>
    <property type="evidence" value="ECO:0007669"/>
    <property type="project" value="TreeGrafter"/>
</dbReference>
<dbReference type="PRINTS" id="PR00081">
    <property type="entry name" value="GDHRDH"/>
</dbReference>
<dbReference type="GO" id="GO:0005997">
    <property type="term" value="P:xylulose metabolic process"/>
    <property type="evidence" value="ECO:0007669"/>
    <property type="project" value="TreeGrafter"/>
</dbReference>
<dbReference type="PRINTS" id="PR00080">
    <property type="entry name" value="SDRFAMILY"/>
</dbReference>
<dbReference type="EMBL" id="BMZE01000003">
    <property type="protein sequence ID" value="GHA32851.1"/>
    <property type="molecule type" value="Genomic_DNA"/>
</dbReference>
<evidence type="ECO:0000256" key="2">
    <source>
        <dbReference type="ARBA" id="ARBA00011881"/>
    </source>
</evidence>
<reference evidence="5" key="2">
    <citation type="submission" date="2020-09" db="EMBL/GenBank/DDBJ databases">
        <authorList>
            <person name="Sun Q."/>
            <person name="Kim S."/>
        </authorList>
    </citation>
    <scope>NUCLEOTIDE SEQUENCE</scope>
    <source>
        <strain evidence="5">KCTC 32437</strain>
    </source>
</reference>
<dbReference type="Proteomes" id="UP000646579">
    <property type="component" value="Unassembled WGS sequence"/>
</dbReference>
<evidence type="ECO:0000259" key="4">
    <source>
        <dbReference type="SMART" id="SM00822"/>
    </source>
</evidence>
<dbReference type="AlphaFoldDB" id="A0A918VWZ5"/>
<proteinExistence type="inferred from homology"/>
<evidence type="ECO:0000313" key="6">
    <source>
        <dbReference type="Proteomes" id="UP000646579"/>
    </source>
</evidence>
<gene>
    <name evidence="5" type="ORF">GCM10007989_31220</name>
</gene>
<reference evidence="5" key="1">
    <citation type="journal article" date="2014" name="Int. J. Syst. Evol. Microbiol.">
        <title>Complete genome sequence of Corynebacterium casei LMG S-19264T (=DSM 44701T), isolated from a smear-ripened cheese.</title>
        <authorList>
            <consortium name="US DOE Joint Genome Institute (JGI-PGF)"/>
            <person name="Walter F."/>
            <person name="Albersmeier A."/>
            <person name="Kalinowski J."/>
            <person name="Ruckert C."/>
        </authorList>
    </citation>
    <scope>NUCLEOTIDE SEQUENCE</scope>
    <source>
        <strain evidence="5">KCTC 32437</strain>
    </source>
</reference>
<dbReference type="InterPro" id="IPR057326">
    <property type="entry name" value="KR_dom"/>
</dbReference>
<evidence type="ECO:0000256" key="1">
    <source>
        <dbReference type="ARBA" id="ARBA00006484"/>
    </source>
</evidence>
<name>A0A918VWZ5_9HYPH</name>
<dbReference type="InterPro" id="IPR002347">
    <property type="entry name" value="SDR_fam"/>
</dbReference>
<keyword evidence="6" id="KW-1185">Reference proteome</keyword>
<evidence type="ECO:0000313" key="5">
    <source>
        <dbReference type="EMBL" id="GHA32851.1"/>
    </source>
</evidence>
<accession>A0A918VWZ5</accession>
<keyword evidence="3" id="KW-0521">NADP</keyword>
<organism evidence="5 6">
    <name type="scientific">Devosia pacifica</name>
    <dbReference type="NCBI Taxonomy" id="1335967"/>
    <lineage>
        <taxon>Bacteria</taxon>
        <taxon>Pseudomonadati</taxon>
        <taxon>Pseudomonadota</taxon>
        <taxon>Alphaproteobacteria</taxon>
        <taxon>Hyphomicrobiales</taxon>
        <taxon>Devosiaceae</taxon>
        <taxon>Devosia</taxon>
    </lineage>
</organism>
<dbReference type="InterPro" id="IPR051737">
    <property type="entry name" value="L-xylulose/Carbonyl_redctase"/>
</dbReference>
<dbReference type="GO" id="GO:0006006">
    <property type="term" value="P:glucose metabolic process"/>
    <property type="evidence" value="ECO:0007669"/>
    <property type="project" value="TreeGrafter"/>
</dbReference>
<dbReference type="PROSITE" id="PS00061">
    <property type="entry name" value="ADH_SHORT"/>
    <property type="match status" value="1"/>
</dbReference>
<dbReference type="SUPFAM" id="SSF51735">
    <property type="entry name" value="NAD(P)-binding Rossmann-fold domains"/>
    <property type="match status" value="1"/>
</dbReference>
<dbReference type="Gene3D" id="3.40.50.720">
    <property type="entry name" value="NAD(P)-binding Rossmann-like Domain"/>
    <property type="match status" value="1"/>
</dbReference>
<dbReference type="GO" id="GO:0004090">
    <property type="term" value="F:carbonyl reductase (NADPH) activity"/>
    <property type="evidence" value="ECO:0007669"/>
    <property type="project" value="TreeGrafter"/>
</dbReference>
<dbReference type="Pfam" id="PF13561">
    <property type="entry name" value="adh_short_C2"/>
    <property type="match status" value="1"/>
</dbReference>
<evidence type="ECO:0000256" key="3">
    <source>
        <dbReference type="ARBA" id="ARBA00022857"/>
    </source>
</evidence>
<comment type="subunit">
    <text evidence="2">Homotetramer.</text>
</comment>
<dbReference type="InterPro" id="IPR020904">
    <property type="entry name" value="Sc_DH/Rdtase_CS"/>
</dbReference>
<comment type="caution">
    <text evidence="5">The sequence shown here is derived from an EMBL/GenBank/DDBJ whole genome shotgun (WGS) entry which is preliminary data.</text>
</comment>
<dbReference type="SMART" id="SM00822">
    <property type="entry name" value="PKS_KR"/>
    <property type="match status" value="1"/>
</dbReference>
<dbReference type="PANTHER" id="PTHR44252:SF3">
    <property type="entry name" value="D-ERYTHRULOSE REDUCTASE-RELATED"/>
    <property type="match status" value="1"/>
</dbReference>
<dbReference type="InterPro" id="IPR036291">
    <property type="entry name" value="NAD(P)-bd_dom_sf"/>
</dbReference>
<feature type="domain" description="Ketoreductase" evidence="4">
    <location>
        <begin position="21"/>
        <end position="187"/>
    </location>
</feature>
<dbReference type="FunFam" id="3.40.50.720:FF:000084">
    <property type="entry name" value="Short-chain dehydrogenase reductase"/>
    <property type="match status" value="1"/>
</dbReference>
<dbReference type="PANTHER" id="PTHR44252">
    <property type="entry name" value="D-ERYTHRULOSE REDUCTASE"/>
    <property type="match status" value="1"/>
</dbReference>
<sequence>MESLLPKMDLPVTPSFTLDGKRALVTGASSGIGLAAATALARAGAFVTLAARREDKLRDVVEALAAEGVKAEALVLDIANVGETQSRIAANGPFDILVNSAGTARHAPAADATEADFDAVMETNLKGAFFVTSAVANGLLSQNRPGSLINISSQMGHVGGIDRSVYCASKHAVEGFTKAMAIEWGPAGIRVNTVCPTFLRTPLTEKTFADPARRAWIEERIKLGRAGELSDIMGAVVYLASDASAMVTGTALMVDGGWTAD</sequence>
<comment type="similarity">
    <text evidence="1">Belongs to the short-chain dehydrogenases/reductases (SDR) family.</text>
</comment>
<protein>
    <submittedName>
        <fullName evidence="5">3-oxoacyl-ACP reductase</fullName>
    </submittedName>
</protein>